<keyword evidence="8" id="KW-0547">Nucleotide-binding</keyword>
<keyword evidence="4" id="KW-0418">Kinase</keyword>
<keyword evidence="5" id="KW-0902">Two-component regulatory system</keyword>
<evidence type="ECO:0000256" key="6">
    <source>
        <dbReference type="SAM" id="MobiDB-lite"/>
    </source>
</evidence>
<dbReference type="InterPro" id="IPR036890">
    <property type="entry name" value="HATPase_C_sf"/>
</dbReference>
<feature type="non-terminal residue" evidence="8">
    <location>
        <position position="1"/>
    </location>
</feature>
<feature type="domain" description="Histidine kinase" evidence="7">
    <location>
        <begin position="1"/>
        <end position="89"/>
    </location>
</feature>
<dbReference type="GO" id="GO:0005524">
    <property type="term" value="F:ATP binding"/>
    <property type="evidence" value="ECO:0007669"/>
    <property type="project" value="UniProtKB-KW"/>
</dbReference>
<dbReference type="PROSITE" id="PS50109">
    <property type="entry name" value="HIS_KIN"/>
    <property type="match status" value="1"/>
</dbReference>
<comment type="caution">
    <text evidence="8">The sequence shown here is derived from an EMBL/GenBank/DDBJ whole genome shotgun (WGS) entry which is preliminary data.</text>
</comment>
<evidence type="ECO:0000313" key="8">
    <source>
        <dbReference type="EMBL" id="NEC52389.1"/>
    </source>
</evidence>
<proteinExistence type="predicted"/>
<dbReference type="GO" id="GO:0000155">
    <property type="term" value="F:phosphorelay sensor kinase activity"/>
    <property type="evidence" value="ECO:0007669"/>
    <property type="project" value="TreeGrafter"/>
</dbReference>
<comment type="catalytic activity">
    <reaction evidence="1">
        <text>ATP + protein L-histidine = ADP + protein N-phospho-L-histidine.</text>
        <dbReference type="EC" id="2.7.13.3"/>
    </reaction>
</comment>
<feature type="region of interest" description="Disordered" evidence="6">
    <location>
        <begin position="110"/>
        <end position="129"/>
    </location>
</feature>
<dbReference type="InterPro" id="IPR003594">
    <property type="entry name" value="HATPase_dom"/>
</dbReference>
<dbReference type="InterPro" id="IPR005467">
    <property type="entry name" value="His_kinase_dom"/>
</dbReference>
<protein>
    <recommendedName>
        <fullName evidence="2">histidine kinase</fullName>
        <ecNumber evidence="2">2.7.13.3</ecNumber>
    </recommendedName>
</protein>
<keyword evidence="4" id="KW-0808">Transferase</keyword>
<dbReference type="SMART" id="SM00387">
    <property type="entry name" value="HATPase_c"/>
    <property type="match status" value="1"/>
</dbReference>
<feature type="compositionally biased region" description="Low complexity" evidence="6">
    <location>
        <begin position="113"/>
        <end position="122"/>
    </location>
</feature>
<evidence type="ECO:0000256" key="2">
    <source>
        <dbReference type="ARBA" id="ARBA00012438"/>
    </source>
</evidence>
<dbReference type="SUPFAM" id="SSF55874">
    <property type="entry name" value="ATPase domain of HSP90 chaperone/DNA topoisomerase II/histidine kinase"/>
    <property type="match status" value="1"/>
</dbReference>
<evidence type="ECO:0000256" key="1">
    <source>
        <dbReference type="ARBA" id="ARBA00000085"/>
    </source>
</evidence>
<dbReference type="InterPro" id="IPR004358">
    <property type="entry name" value="Sig_transdc_His_kin-like_C"/>
</dbReference>
<evidence type="ECO:0000313" key="9">
    <source>
        <dbReference type="Proteomes" id="UP000471745"/>
    </source>
</evidence>
<dbReference type="PANTHER" id="PTHR43547">
    <property type="entry name" value="TWO-COMPONENT HISTIDINE KINASE"/>
    <property type="match status" value="1"/>
</dbReference>
<reference evidence="8 9" key="1">
    <citation type="submission" date="2020-01" db="EMBL/GenBank/DDBJ databases">
        <title>Insect and environment-associated Actinomycetes.</title>
        <authorList>
            <person name="Currrie C."/>
            <person name="Chevrette M."/>
            <person name="Carlson C."/>
            <person name="Stubbendieck R."/>
            <person name="Wendt-Pienkowski E."/>
        </authorList>
    </citation>
    <scope>NUCLEOTIDE SEQUENCE [LARGE SCALE GENOMIC DNA]</scope>
    <source>
        <strain evidence="8 9">SID8189</strain>
    </source>
</reference>
<dbReference type="EMBL" id="JAAGNA010000978">
    <property type="protein sequence ID" value="NEC52389.1"/>
    <property type="molecule type" value="Genomic_DNA"/>
</dbReference>
<gene>
    <name evidence="8" type="ORF">G3I18_28110</name>
</gene>
<keyword evidence="8" id="KW-0067">ATP-binding</keyword>
<keyword evidence="9" id="KW-1185">Reference proteome</keyword>
<organism evidence="8 9">
    <name type="scientific">Actinospica acidiphila</name>
    <dbReference type="NCBI Taxonomy" id="304899"/>
    <lineage>
        <taxon>Bacteria</taxon>
        <taxon>Bacillati</taxon>
        <taxon>Actinomycetota</taxon>
        <taxon>Actinomycetes</taxon>
        <taxon>Catenulisporales</taxon>
        <taxon>Actinospicaceae</taxon>
        <taxon>Actinospica</taxon>
    </lineage>
</organism>
<dbReference type="CDD" id="cd00075">
    <property type="entry name" value="HATPase"/>
    <property type="match status" value="1"/>
</dbReference>
<keyword evidence="3" id="KW-0597">Phosphoprotein</keyword>
<dbReference type="AlphaFoldDB" id="A0A9X5CPR4"/>
<sequence length="129" mass="13543">THTPPGGSVVLTLTRGDGAVELTVADTGRGFEAGEAERLFRRFHRGGGGRYGLGLALLREVVTSHGGTVAASGRPGHGARFTVRLPQSAPSPPVSAERVRAWHGWRAAVPLSGRPRPVAGPGRPDRSRR</sequence>
<dbReference type="EC" id="2.7.13.3" evidence="2"/>
<dbReference type="PANTHER" id="PTHR43547:SF2">
    <property type="entry name" value="HYBRID SIGNAL TRANSDUCTION HISTIDINE KINASE C"/>
    <property type="match status" value="1"/>
</dbReference>
<dbReference type="Proteomes" id="UP000471745">
    <property type="component" value="Unassembled WGS sequence"/>
</dbReference>
<accession>A0A9X5CPR4</accession>
<dbReference type="Pfam" id="PF02518">
    <property type="entry name" value="HATPase_c"/>
    <property type="match status" value="1"/>
</dbReference>
<evidence type="ECO:0000256" key="5">
    <source>
        <dbReference type="ARBA" id="ARBA00023012"/>
    </source>
</evidence>
<dbReference type="Gene3D" id="3.30.565.10">
    <property type="entry name" value="Histidine kinase-like ATPase, C-terminal domain"/>
    <property type="match status" value="1"/>
</dbReference>
<name>A0A9X5CPR4_9ACTN</name>
<dbReference type="PRINTS" id="PR00344">
    <property type="entry name" value="BCTRLSENSOR"/>
</dbReference>
<evidence type="ECO:0000256" key="4">
    <source>
        <dbReference type="ARBA" id="ARBA00022777"/>
    </source>
</evidence>
<evidence type="ECO:0000256" key="3">
    <source>
        <dbReference type="ARBA" id="ARBA00022553"/>
    </source>
</evidence>
<evidence type="ECO:0000259" key="7">
    <source>
        <dbReference type="PROSITE" id="PS50109"/>
    </source>
</evidence>